<dbReference type="Proteomes" id="UP000284706">
    <property type="component" value="Unassembled WGS sequence"/>
</dbReference>
<dbReference type="InParanoid" id="A0A409Y143"/>
<dbReference type="STRING" id="231916.A0A409Y143"/>
<organism evidence="1 2">
    <name type="scientific">Gymnopilus dilepis</name>
    <dbReference type="NCBI Taxonomy" id="231916"/>
    <lineage>
        <taxon>Eukaryota</taxon>
        <taxon>Fungi</taxon>
        <taxon>Dikarya</taxon>
        <taxon>Basidiomycota</taxon>
        <taxon>Agaricomycotina</taxon>
        <taxon>Agaricomycetes</taxon>
        <taxon>Agaricomycetidae</taxon>
        <taxon>Agaricales</taxon>
        <taxon>Agaricineae</taxon>
        <taxon>Hymenogastraceae</taxon>
        <taxon>Gymnopilus</taxon>
    </lineage>
</organism>
<name>A0A409Y143_9AGAR</name>
<dbReference type="OrthoDB" id="2997904at2759"/>
<evidence type="ECO:0008006" key="3">
    <source>
        <dbReference type="Google" id="ProtNLM"/>
    </source>
</evidence>
<sequence>MRELNEDVLRHVVRYISSDTLDRINSCHPIFYEEWMKARYATLVFSKRDKEMKRLFEHLREPHVAMHVKHLIMRPWLVQPRTKSPRSRTENLIVRFLELLDPHYTKKKAEQRLQKRLRKDITNVTTAFQHMTKLEDYSLEWDDSRGFHPEFYKEFLAPALESWSSHLLKLSLKVPPAMLSALGHVRLPKLETLVFHFSTSALSSKDIDSQYEGFVVFVNNLKDSLSSLSLLSSNTCRELDISRMFSKLGSFPALRKVALSIPFDGAHLSDPQTFVKFLEKHRLSIKELDISATRCTPRSTPGDPEYHNWVQRIIGSLNTPFPHLSSLGLALRPLRAPLDVLIRFLDMHSSTLDTLKLTDRVLSVVDLREIFLSLSGSALIPTITSLQVKMDEFSATSLAQIALLFQDLKSLKIECAQDPSRQREVNIRKRGVTEFSANLKENHEAFRLWNLQHLAIAPSEYHWARIVEKDLMGCMPDLTITDFDV</sequence>
<protein>
    <recommendedName>
        <fullName evidence="3">F-box domain-containing protein</fullName>
    </recommendedName>
</protein>
<keyword evidence="2" id="KW-1185">Reference proteome</keyword>
<comment type="caution">
    <text evidence="1">The sequence shown here is derived from an EMBL/GenBank/DDBJ whole genome shotgun (WGS) entry which is preliminary data.</text>
</comment>
<gene>
    <name evidence="1" type="ORF">CVT26_010253</name>
</gene>
<evidence type="ECO:0000313" key="1">
    <source>
        <dbReference type="EMBL" id="PPQ96701.1"/>
    </source>
</evidence>
<dbReference type="EMBL" id="NHYE01001335">
    <property type="protein sequence ID" value="PPQ96701.1"/>
    <property type="molecule type" value="Genomic_DNA"/>
</dbReference>
<dbReference type="InterPro" id="IPR032675">
    <property type="entry name" value="LRR_dom_sf"/>
</dbReference>
<accession>A0A409Y143</accession>
<proteinExistence type="predicted"/>
<reference evidence="1 2" key="1">
    <citation type="journal article" date="2018" name="Evol. Lett.">
        <title>Horizontal gene cluster transfer increased hallucinogenic mushroom diversity.</title>
        <authorList>
            <person name="Reynolds H.T."/>
            <person name="Vijayakumar V."/>
            <person name="Gluck-Thaler E."/>
            <person name="Korotkin H.B."/>
            <person name="Matheny P.B."/>
            <person name="Slot J.C."/>
        </authorList>
    </citation>
    <scope>NUCLEOTIDE SEQUENCE [LARGE SCALE GENOMIC DNA]</scope>
    <source>
        <strain evidence="1 2">SRW20</strain>
    </source>
</reference>
<evidence type="ECO:0000313" key="2">
    <source>
        <dbReference type="Proteomes" id="UP000284706"/>
    </source>
</evidence>
<dbReference type="Gene3D" id="3.80.10.10">
    <property type="entry name" value="Ribonuclease Inhibitor"/>
    <property type="match status" value="1"/>
</dbReference>
<dbReference type="AlphaFoldDB" id="A0A409Y143"/>